<keyword evidence="2" id="KW-0472">Membrane</keyword>
<keyword evidence="4" id="KW-1185">Reference proteome</keyword>
<accession>A0AAV5AAG5</accession>
<protein>
    <submittedName>
        <fullName evidence="3">Uncharacterized protein</fullName>
    </submittedName>
</protein>
<dbReference type="AlphaFoldDB" id="A0AAV5AAG5"/>
<proteinExistence type="predicted"/>
<evidence type="ECO:0000256" key="2">
    <source>
        <dbReference type="SAM" id="Phobius"/>
    </source>
</evidence>
<keyword evidence="2" id="KW-1133">Transmembrane helix</keyword>
<feature type="transmembrane region" description="Helical" evidence="2">
    <location>
        <begin position="145"/>
        <end position="164"/>
    </location>
</feature>
<reference evidence="3" key="1">
    <citation type="submission" date="2021-10" db="EMBL/GenBank/DDBJ databases">
        <title>De novo Genome Assembly of Clathrus columnatus (Basidiomycota, Fungi) Using Illumina and Nanopore Sequence Data.</title>
        <authorList>
            <person name="Ogiso-Tanaka E."/>
            <person name="Itagaki H."/>
            <person name="Hosoya T."/>
            <person name="Hosaka K."/>
        </authorList>
    </citation>
    <scope>NUCLEOTIDE SEQUENCE</scope>
    <source>
        <strain evidence="3">MO-923</strain>
    </source>
</reference>
<gene>
    <name evidence="3" type="ORF">Clacol_003140</name>
</gene>
<name>A0AAV5AAG5_9AGAM</name>
<organism evidence="3 4">
    <name type="scientific">Clathrus columnatus</name>
    <dbReference type="NCBI Taxonomy" id="1419009"/>
    <lineage>
        <taxon>Eukaryota</taxon>
        <taxon>Fungi</taxon>
        <taxon>Dikarya</taxon>
        <taxon>Basidiomycota</taxon>
        <taxon>Agaricomycotina</taxon>
        <taxon>Agaricomycetes</taxon>
        <taxon>Phallomycetidae</taxon>
        <taxon>Phallales</taxon>
        <taxon>Clathraceae</taxon>
        <taxon>Clathrus</taxon>
    </lineage>
</organism>
<keyword evidence="2" id="KW-0812">Transmembrane</keyword>
<dbReference type="EMBL" id="BPWL01000003">
    <property type="protein sequence ID" value="GJJ08920.1"/>
    <property type="molecule type" value="Genomic_DNA"/>
</dbReference>
<feature type="transmembrane region" description="Helical" evidence="2">
    <location>
        <begin position="89"/>
        <end position="112"/>
    </location>
</feature>
<sequence>MSLIGALLGEVTPIIVGLRATEVALVWKAPWSPIADIMLANVAFLKRGNQSDCHKIAAALSAFTETGLLWSEIILAMRTWAIWGATRPMLIFLILWVTANFIVSTILAQRFFDLVKYIDVPSFLVPALHITCAPLPGHDAIWPELLVYAINEAGIAILALVRGFRQYRSIKNPLLATMFHDDFQPRPHGAGIPGQLDGGSTTLPTIQFDERDNVFDDDSEDGPSRPEGQGWTWSR</sequence>
<dbReference type="Proteomes" id="UP001050691">
    <property type="component" value="Unassembled WGS sequence"/>
</dbReference>
<evidence type="ECO:0000256" key="1">
    <source>
        <dbReference type="SAM" id="MobiDB-lite"/>
    </source>
</evidence>
<comment type="caution">
    <text evidence="3">The sequence shown here is derived from an EMBL/GenBank/DDBJ whole genome shotgun (WGS) entry which is preliminary data.</text>
</comment>
<feature type="region of interest" description="Disordered" evidence="1">
    <location>
        <begin position="190"/>
        <end position="235"/>
    </location>
</feature>
<evidence type="ECO:0000313" key="4">
    <source>
        <dbReference type="Proteomes" id="UP001050691"/>
    </source>
</evidence>
<evidence type="ECO:0000313" key="3">
    <source>
        <dbReference type="EMBL" id="GJJ08920.1"/>
    </source>
</evidence>